<protein>
    <submittedName>
        <fullName evidence="1">Uncharacterized protein</fullName>
    </submittedName>
</protein>
<gene>
    <name evidence="1" type="ORF">CEXT_521961</name>
</gene>
<comment type="caution">
    <text evidence="1">The sequence shown here is derived from an EMBL/GenBank/DDBJ whole genome shotgun (WGS) entry which is preliminary data.</text>
</comment>
<proteinExistence type="predicted"/>
<dbReference type="Proteomes" id="UP001054945">
    <property type="component" value="Unassembled WGS sequence"/>
</dbReference>
<reference evidence="1 2" key="1">
    <citation type="submission" date="2021-06" db="EMBL/GenBank/DDBJ databases">
        <title>Caerostris extrusa draft genome.</title>
        <authorList>
            <person name="Kono N."/>
            <person name="Arakawa K."/>
        </authorList>
    </citation>
    <scope>NUCLEOTIDE SEQUENCE [LARGE SCALE GENOMIC DNA]</scope>
</reference>
<organism evidence="1 2">
    <name type="scientific">Caerostris extrusa</name>
    <name type="common">Bark spider</name>
    <name type="synonym">Caerostris bankana</name>
    <dbReference type="NCBI Taxonomy" id="172846"/>
    <lineage>
        <taxon>Eukaryota</taxon>
        <taxon>Metazoa</taxon>
        <taxon>Ecdysozoa</taxon>
        <taxon>Arthropoda</taxon>
        <taxon>Chelicerata</taxon>
        <taxon>Arachnida</taxon>
        <taxon>Araneae</taxon>
        <taxon>Araneomorphae</taxon>
        <taxon>Entelegynae</taxon>
        <taxon>Araneoidea</taxon>
        <taxon>Araneidae</taxon>
        <taxon>Caerostris</taxon>
    </lineage>
</organism>
<evidence type="ECO:0000313" key="2">
    <source>
        <dbReference type="Proteomes" id="UP001054945"/>
    </source>
</evidence>
<dbReference type="AlphaFoldDB" id="A0AAV4ST11"/>
<accession>A0AAV4ST11</accession>
<sequence>MQAKTALEARYCQEILERYWLDIRDTEHVREFSCGHQYYRTFHIDTKRDVLYVGAITFLRVQLVLGDGFPNPSRSHQESSPRKPTCRVSIGLTLFPAIPGCTRKVLPPSPGPPPLVHRRLIDVDPSAPLWKKPAPE</sequence>
<name>A0AAV4ST11_CAEEX</name>
<evidence type="ECO:0000313" key="1">
    <source>
        <dbReference type="EMBL" id="GIY34743.1"/>
    </source>
</evidence>
<dbReference type="EMBL" id="BPLR01009802">
    <property type="protein sequence ID" value="GIY34743.1"/>
    <property type="molecule type" value="Genomic_DNA"/>
</dbReference>
<keyword evidence="2" id="KW-1185">Reference proteome</keyword>